<reference evidence="2 3" key="1">
    <citation type="journal article" date="2021" name="Elife">
        <title>Chloroplast acquisition without the gene transfer in kleptoplastic sea slugs, Plakobranchus ocellatus.</title>
        <authorList>
            <person name="Maeda T."/>
            <person name="Takahashi S."/>
            <person name="Yoshida T."/>
            <person name="Shimamura S."/>
            <person name="Takaki Y."/>
            <person name="Nagai Y."/>
            <person name="Toyoda A."/>
            <person name="Suzuki Y."/>
            <person name="Arimoto A."/>
            <person name="Ishii H."/>
            <person name="Satoh N."/>
            <person name="Nishiyama T."/>
            <person name="Hasebe M."/>
            <person name="Maruyama T."/>
            <person name="Minagawa J."/>
            <person name="Obokata J."/>
            <person name="Shigenobu S."/>
        </authorList>
    </citation>
    <scope>NUCLEOTIDE SEQUENCE [LARGE SCALE GENOMIC DNA]</scope>
</reference>
<proteinExistence type="predicted"/>
<feature type="region of interest" description="Disordered" evidence="1">
    <location>
        <begin position="580"/>
        <end position="654"/>
    </location>
</feature>
<feature type="region of interest" description="Disordered" evidence="1">
    <location>
        <begin position="53"/>
        <end position="73"/>
    </location>
</feature>
<dbReference type="EMBL" id="BLXT01004508">
    <property type="protein sequence ID" value="GFO13862.1"/>
    <property type="molecule type" value="Genomic_DNA"/>
</dbReference>
<dbReference type="AlphaFoldDB" id="A0AAV4B401"/>
<feature type="compositionally biased region" description="Polar residues" evidence="1">
    <location>
        <begin position="909"/>
        <end position="924"/>
    </location>
</feature>
<feature type="region of interest" description="Disordered" evidence="1">
    <location>
        <begin position="666"/>
        <end position="765"/>
    </location>
</feature>
<feature type="compositionally biased region" description="Basic and acidic residues" evidence="1">
    <location>
        <begin position="736"/>
        <end position="756"/>
    </location>
</feature>
<evidence type="ECO:0000313" key="2">
    <source>
        <dbReference type="EMBL" id="GFO13862.1"/>
    </source>
</evidence>
<feature type="compositionally biased region" description="Polar residues" evidence="1">
    <location>
        <begin position="469"/>
        <end position="478"/>
    </location>
</feature>
<organism evidence="2 3">
    <name type="scientific">Plakobranchus ocellatus</name>
    <dbReference type="NCBI Taxonomy" id="259542"/>
    <lineage>
        <taxon>Eukaryota</taxon>
        <taxon>Metazoa</taxon>
        <taxon>Spiralia</taxon>
        <taxon>Lophotrochozoa</taxon>
        <taxon>Mollusca</taxon>
        <taxon>Gastropoda</taxon>
        <taxon>Heterobranchia</taxon>
        <taxon>Euthyneura</taxon>
        <taxon>Panpulmonata</taxon>
        <taxon>Sacoglossa</taxon>
        <taxon>Placobranchoidea</taxon>
        <taxon>Plakobranchidae</taxon>
        <taxon>Plakobranchus</taxon>
    </lineage>
</organism>
<feature type="compositionally biased region" description="Polar residues" evidence="1">
    <location>
        <begin position="935"/>
        <end position="952"/>
    </location>
</feature>
<feature type="compositionally biased region" description="Basic and acidic residues" evidence="1">
    <location>
        <begin position="479"/>
        <end position="489"/>
    </location>
</feature>
<accession>A0AAV4B401</accession>
<feature type="compositionally biased region" description="Polar residues" evidence="1">
    <location>
        <begin position="723"/>
        <end position="732"/>
    </location>
</feature>
<feature type="compositionally biased region" description="Low complexity" evidence="1">
    <location>
        <begin position="58"/>
        <end position="70"/>
    </location>
</feature>
<feature type="compositionally biased region" description="Basic and acidic residues" evidence="1">
    <location>
        <begin position="157"/>
        <end position="167"/>
    </location>
</feature>
<feature type="compositionally biased region" description="Polar residues" evidence="1">
    <location>
        <begin position="170"/>
        <end position="179"/>
    </location>
</feature>
<name>A0AAV4B401_9GAST</name>
<feature type="compositionally biased region" description="Basic and acidic residues" evidence="1">
    <location>
        <begin position="605"/>
        <end position="624"/>
    </location>
</feature>
<keyword evidence="3" id="KW-1185">Reference proteome</keyword>
<sequence>MVFQNRPHLAEIRVCNLSLQRHETSFVTLRQQQKLLLGRRLKSRINFYAGGNGAARMQQQQEQQQQQQQQPLPLVEISPFRKSVWRREKSLPDFYERRQTLGSQQQQRDYEKKQAGNKIIFNSFPNCSENKQNQQPVELTSTEMAARLATAVHGTDGDLGAHDEDPAIHNNHQGNSKSKCGTHPRAEFHHESTRLWRTQDLIPGFITRLERTKTSMLSFNRESSSNGGDYGFYLGEENNNNYLNYNSNSGNSSECGGPRECSSNSVNIKVKGGRMKQLIQRRPLLYLNPLDSYRQASETSRSAVHPWADYSQMYTQSKLETRNSFPLTSSRVRELMLSNSGHTTYPLRPVRYHSLKQHQQPDILPPPTACNSPHKFNSKLGAARNSLQVLSSLGTPTKLEKSLVAEYEMNLERFRRERLVMQPLDLRSVPSQYVSASMNLTRGELSLQEAREANRARRRKNLLMPLEGTASSTSSQLIHTDRSSLRSEGGDETGAALVLKKQSGTFVDPAMHPLDSVLAEESESHVLTEDDLGSASGINNMHVKCITKSAPGKMVKVSDGELRRTEEDLMFATTSSCDGKINYTDSNESKDGNVLPGQPSLIKADSLESDRALQKRKQREKDMDINLTLEDDGDLGCMHETTTPVSVGGSSTSRAKTNLEYLQKLRTKGAPRPLQPLPSTPLARDSRSNYNIEQKTNANTVNDVDIDMPSLNGQLKTPKQESLKNPSSSNGGLTKPSEKEKGSSESKDTATSKENYEGPLNNDQVSTLQNSQVNGMNQRVTGEEELVPQSAGKIDAGVNSCEETEPVIPMPEKKSKAFVITSGTPSEDEGFASPIKTNGQFLISNNETNVTVSEQQKVQPVAPDMPVPLATEFSLDEGENTVSAGPFLSAREDVVGETITPAGTPFTRGDSSTLAGTPLTNLDTSLEPFSETEGGHSTSADNGDSGVSTTFLTAEDSRNEILEGVVF</sequence>
<feature type="region of interest" description="Disordered" evidence="1">
    <location>
        <begin position="900"/>
        <end position="955"/>
    </location>
</feature>
<comment type="caution">
    <text evidence="2">The sequence shown here is derived from an EMBL/GenBank/DDBJ whole genome shotgun (WGS) entry which is preliminary data.</text>
</comment>
<evidence type="ECO:0000256" key="1">
    <source>
        <dbReference type="SAM" id="MobiDB-lite"/>
    </source>
</evidence>
<feature type="region of interest" description="Disordered" evidence="1">
    <location>
        <begin position="468"/>
        <end position="490"/>
    </location>
</feature>
<dbReference type="Proteomes" id="UP000735302">
    <property type="component" value="Unassembled WGS sequence"/>
</dbReference>
<feature type="region of interest" description="Disordered" evidence="1">
    <location>
        <begin position="157"/>
        <end position="186"/>
    </location>
</feature>
<evidence type="ECO:0000313" key="3">
    <source>
        <dbReference type="Proteomes" id="UP000735302"/>
    </source>
</evidence>
<protein>
    <submittedName>
        <fullName evidence="2">Organic cation transporter protein</fullName>
    </submittedName>
</protein>
<feature type="compositionally biased region" description="Low complexity" evidence="1">
    <location>
        <begin position="641"/>
        <end position="653"/>
    </location>
</feature>
<gene>
    <name evidence="2" type="ORF">PoB_004036700</name>
</gene>
<feature type="compositionally biased region" description="Polar residues" evidence="1">
    <location>
        <begin position="688"/>
        <end position="702"/>
    </location>
</feature>